<proteinExistence type="predicted"/>
<evidence type="ECO:0000313" key="1">
    <source>
        <dbReference type="EMBL" id="KAF4209145.1"/>
    </source>
</evidence>
<dbReference type="InterPro" id="IPR053218">
    <property type="entry name" value="Pathogen-related_defense"/>
</dbReference>
<dbReference type="AlphaFoldDB" id="A0AAN5YWW6"/>
<dbReference type="Proteomes" id="UP000649114">
    <property type="component" value="Unassembled WGS sequence"/>
</dbReference>
<sequence length="267" mass="29914">MGDADALPDYVLDPNAVLNDKDAAWRHGGPPDYSKTRAFYEESTHPNTQSMDGSWKTNHTASAKQMTHEAGSLPDLVSNLVKNWEIEASFKTSLDDWRTIDHSKYTFSLNGGPPQTGDHMLQVGTYNALLTSSSYYDPEHNDFSTSHKAFKRMMPTFAWEVLEVYSGPPVVIFKWRHWGYMKNDYIGYNNRREKVTVKAHGGLIDIQGIVIAKVNSSLQLEKIDVWFDPMDMFRQIAREEKVEGENKDAVDAAGAAAGCPVLGHGNV</sequence>
<reference evidence="1" key="2">
    <citation type="submission" date="2020-04" db="EMBL/GenBank/DDBJ databases">
        <authorList>
            <person name="Santos R.A.C."/>
            <person name="Steenwyk J.L."/>
            <person name="Rivero-Menendez O."/>
            <person name="Mead M.E."/>
            <person name="Silva L.P."/>
            <person name="Bastos R.W."/>
            <person name="Alastruey-Izquierdo A."/>
            <person name="Goldman G.H."/>
            <person name="Rokas A."/>
        </authorList>
    </citation>
    <scope>NUCLEOTIDE SEQUENCE</scope>
    <source>
        <strain evidence="1">CNM-CM8927</strain>
    </source>
</reference>
<dbReference type="PANTHER" id="PTHR31723:SF10">
    <property type="entry name" value="PATHOGEN-RELATED PROTEIN"/>
    <property type="match status" value="1"/>
</dbReference>
<reference evidence="1" key="1">
    <citation type="journal article" date="2020" name="bioRxiv">
        <title>Genomic and phenotypic heterogeneity of clinical isolates of the human pathogens Aspergillus fumigatus, Aspergillus lentulus and Aspergillus fumigatiaffinis.</title>
        <authorList>
            <person name="dos Santos R.A.C."/>
            <person name="Steenwyk J.L."/>
            <person name="Rivero-Menendez O."/>
            <person name="Mead M.E."/>
            <person name="Silva L.P."/>
            <person name="Bastos R.W."/>
            <person name="Alastruey-Izquierdo A."/>
            <person name="Goldman G.H."/>
            <person name="Rokas A."/>
        </authorList>
    </citation>
    <scope>NUCLEOTIDE SEQUENCE</scope>
    <source>
        <strain evidence="1">CNM-CM8927</strain>
    </source>
</reference>
<comment type="caution">
    <text evidence="1">The sequence shown here is derived from an EMBL/GenBank/DDBJ whole genome shotgun (WGS) entry which is preliminary data.</text>
</comment>
<gene>
    <name evidence="1" type="ORF">CNMCM8927_007512</name>
</gene>
<organism evidence="1 2">
    <name type="scientific">Aspergillus lentulus</name>
    <dbReference type="NCBI Taxonomy" id="293939"/>
    <lineage>
        <taxon>Eukaryota</taxon>
        <taxon>Fungi</taxon>
        <taxon>Dikarya</taxon>
        <taxon>Ascomycota</taxon>
        <taxon>Pezizomycotina</taxon>
        <taxon>Eurotiomycetes</taxon>
        <taxon>Eurotiomycetidae</taxon>
        <taxon>Eurotiales</taxon>
        <taxon>Aspergillaceae</taxon>
        <taxon>Aspergillus</taxon>
        <taxon>Aspergillus subgen. Fumigati</taxon>
    </lineage>
</organism>
<dbReference type="SUPFAM" id="SSF54427">
    <property type="entry name" value="NTF2-like"/>
    <property type="match status" value="1"/>
</dbReference>
<evidence type="ECO:0008006" key="3">
    <source>
        <dbReference type="Google" id="ProtNLM"/>
    </source>
</evidence>
<name>A0AAN5YWW6_ASPLE</name>
<protein>
    <recommendedName>
        <fullName evidence="3">Pathogen-related protein</fullName>
    </recommendedName>
</protein>
<accession>A0AAN5YWW6</accession>
<evidence type="ECO:0000313" key="2">
    <source>
        <dbReference type="Proteomes" id="UP000649114"/>
    </source>
</evidence>
<dbReference type="InterPro" id="IPR032710">
    <property type="entry name" value="NTF2-like_dom_sf"/>
</dbReference>
<dbReference type="EMBL" id="JAAAPU010000005">
    <property type="protein sequence ID" value="KAF4209145.1"/>
    <property type="molecule type" value="Genomic_DNA"/>
</dbReference>
<dbReference type="PANTHER" id="PTHR31723">
    <property type="entry name" value="PATHOGENESIS-RELATED FAMILY PROTEIN"/>
    <property type="match status" value="1"/>
</dbReference>